<dbReference type="NCBIfam" id="TIGR00654">
    <property type="entry name" value="PhzF_family"/>
    <property type="match status" value="1"/>
</dbReference>
<protein>
    <recommendedName>
        <fullName evidence="6">Phenazine biosynthesis-like domain-containing protein</fullName>
    </recommendedName>
</protein>
<reference evidence="4 5" key="1">
    <citation type="submission" date="2024-05" db="EMBL/GenBank/DDBJ databases">
        <authorList>
            <person name="Wallberg A."/>
        </authorList>
    </citation>
    <scope>NUCLEOTIDE SEQUENCE [LARGE SCALE GENOMIC DNA]</scope>
</reference>
<evidence type="ECO:0000313" key="4">
    <source>
        <dbReference type="EMBL" id="CAL4067004.1"/>
    </source>
</evidence>
<dbReference type="Pfam" id="PF02567">
    <property type="entry name" value="PhzC-PhzF"/>
    <property type="match status" value="1"/>
</dbReference>
<proteinExistence type="inferred from homology"/>
<dbReference type="SUPFAM" id="SSF54506">
    <property type="entry name" value="Diaminopimelate epimerase-like"/>
    <property type="match status" value="1"/>
</dbReference>
<sequence length="309" mass="33613">MDLRMFLVDAFTNTRFSGNPAAVVLLQQKLPDKVLLNVTREFNQAETAFLEPLALNEEGTGVTEDSCRLSNRFGLRWFTPTGEIVLCGHATLAAAHVLFQCLGNESSLIKFSSLSGTLLARRSGSHIVLDFPANDPIPLTTEQEEALGPLVEEVRGGLHVVEVLHSPALKYLMVRLDDSTTRTDLESLHPDSSKLLSLHDGSGVKGIIVTVKGAPTSGEAAGNGTNRGFGHYHVASRFFAPWFGFLEDHVTGSAHTVLGPYWSEKLNTKSLTCRQCSPRGGDIEVTVREDGRIDLAGHSVTLIYIYISL</sequence>
<evidence type="ECO:0008006" key="6">
    <source>
        <dbReference type="Google" id="ProtNLM"/>
    </source>
</evidence>
<dbReference type="InterPro" id="IPR003719">
    <property type="entry name" value="Phenazine_PhzF-like"/>
</dbReference>
<feature type="non-terminal residue" evidence="4">
    <location>
        <position position="309"/>
    </location>
</feature>
<dbReference type="PANTHER" id="PTHR13774">
    <property type="entry name" value="PHENAZINE BIOSYNTHESIS PROTEIN"/>
    <property type="match status" value="1"/>
</dbReference>
<dbReference type="PANTHER" id="PTHR13774:SF17">
    <property type="entry name" value="PHENAZINE BIOSYNTHESIS-LIKE DOMAIN-CONTAINING PROTEIN"/>
    <property type="match status" value="1"/>
</dbReference>
<dbReference type="PIRSF" id="PIRSF016184">
    <property type="entry name" value="PhzC_PhzF"/>
    <property type="match status" value="1"/>
</dbReference>
<dbReference type="EMBL" id="CAXKWB010002453">
    <property type="protein sequence ID" value="CAL4067004.1"/>
    <property type="molecule type" value="Genomic_DNA"/>
</dbReference>
<comment type="caution">
    <text evidence="4">The sequence shown here is derived from an EMBL/GenBank/DDBJ whole genome shotgun (WGS) entry which is preliminary data.</text>
</comment>
<dbReference type="AlphaFoldDB" id="A0AAV2Q279"/>
<keyword evidence="2" id="KW-0413">Isomerase</keyword>
<gene>
    <name evidence="4" type="ORF">MNOR_LOCUS6090</name>
</gene>
<name>A0AAV2Q279_MEGNR</name>
<evidence type="ECO:0000256" key="3">
    <source>
        <dbReference type="PIRSR" id="PIRSR016184-1"/>
    </source>
</evidence>
<keyword evidence="5" id="KW-1185">Reference proteome</keyword>
<organism evidence="4 5">
    <name type="scientific">Meganyctiphanes norvegica</name>
    <name type="common">Northern krill</name>
    <name type="synonym">Thysanopoda norvegica</name>
    <dbReference type="NCBI Taxonomy" id="48144"/>
    <lineage>
        <taxon>Eukaryota</taxon>
        <taxon>Metazoa</taxon>
        <taxon>Ecdysozoa</taxon>
        <taxon>Arthropoda</taxon>
        <taxon>Crustacea</taxon>
        <taxon>Multicrustacea</taxon>
        <taxon>Malacostraca</taxon>
        <taxon>Eumalacostraca</taxon>
        <taxon>Eucarida</taxon>
        <taxon>Euphausiacea</taxon>
        <taxon>Euphausiidae</taxon>
        <taxon>Meganyctiphanes</taxon>
    </lineage>
</organism>
<dbReference type="GO" id="GO:0016853">
    <property type="term" value="F:isomerase activity"/>
    <property type="evidence" value="ECO:0007669"/>
    <property type="project" value="UniProtKB-KW"/>
</dbReference>
<feature type="active site" evidence="3">
    <location>
        <position position="46"/>
    </location>
</feature>
<accession>A0AAV2Q279</accession>
<comment type="similarity">
    <text evidence="1">Belongs to the PhzF family.</text>
</comment>
<dbReference type="GO" id="GO:0005737">
    <property type="term" value="C:cytoplasm"/>
    <property type="evidence" value="ECO:0007669"/>
    <property type="project" value="TreeGrafter"/>
</dbReference>
<evidence type="ECO:0000313" key="5">
    <source>
        <dbReference type="Proteomes" id="UP001497623"/>
    </source>
</evidence>
<dbReference type="Gene3D" id="3.10.310.10">
    <property type="entry name" value="Diaminopimelate Epimerase, Chain A, domain 1"/>
    <property type="match status" value="2"/>
</dbReference>
<evidence type="ECO:0000256" key="2">
    <source>
        <dbReference type="ARBA" id="ARBA00023235"/>
    </source>
</evidence>
<dbReference type="Proteomes" id="UP001497623">
    <property type="component" value="Unassembled WGS sequence"/>
</dbReference>
<evidence type="ECO:0000256" key="1">
    <source>
        <dbReference type="ARBA" id="ARBA00008270"/>
    </source>
</evidence>